<sequence length="107" mass="11767">MLTSLAWSGGWKQELLSSDPSFATDVVQPLVKLPHLNFSPHPQYGDSDNLAGVLWGLAICKVLGSYIKVLNIKVFLNVCAQHSEGFSLKFKFKKCNSDKDTKIANGI</sequence>
<proteinExistence type="predicted"/>
<protein>
    <submittedName>
        <fullName evidence="1">Telomeric repeat-binding factor 1</fullName>
    </submittedName>
</protein>
<organism evidence="1 2">
    <name type="scientific">Platysternon megacephalum</name>
    <name type="common">big-headed turtle</name>
    <dbReference type="NCBI Taxonomy" id="55544"/>
    <lineage>
        <taxon>Eukaryota</taxon>
        <taxon>Metazoa</taxon>
        <taxon>Chordata</taxon>
        <taxon>Craniata</taxon>
        <taxon>Vertebrata</taxon>
        <taxon>Euteleostomi</taxon>
        <taxon>Archelosauria</taxon>
        <taxon>Testudinata</taxon>
        <taxon>Testudines</taxon>
        <taxon>Cryptodira</taxon>
        <taxon>Durocryptodira</taxon>
        <taxon>Testudinoidea</taxon>
        <taxon>Platysternidae</taxon>
        <taxon>Platysternon</taxon>
    </lineage>
</organism>
<name>A0A4D9EFG1_9SAUR</name>
<reference evidence="1 2" key="2">
    <citation type="submission" date="2019-04" db="EMBL/GenBank/DDBJ databases">
        <title>The genome sequence of big-headed turtle.</title>
        <authorList>
            <person name="Gong S."/>
        </authorList>
    </citation>
    <scope>NUCLEOTIDE SEQUENCE [LARGE SCALE GENOMIC DNA]</scope>
    <source>
        <strain evidence="1">DO16091913</strain>
        <tissue evidence="1">Muscle</tissue>
    </source>
</reference>
<dbReference type="EMBL" id="QXTE01000117">
    <property type="protein sequence ID" value="TFK05300.1"/>
    <property type="molecule type" value="Genomic_DNA"/>
</dbReference>
<keyword evidence="2" id="KW-1185">Reference proteome</keyword>
<gene>
    <name evidence="1" type="ORF">DR999_PMT12083</name>
</gene>
<evidence type="ECO:0000313" key="2">
    <source>
        <dbReference type="Proteomes" id="UP000297703"/>
    </source>
</evidence>
<dbReference type="Proteomes" id="UP000297703">
    <property type="component" value="Unassembled WGS sequence"/>
</dbReference>
<dbReference type="AlphaFoldDB" id="A0A4D9EFG1"/>
<comment type="caution">
    <text evidence="1">The sequence shown here is derived from an EMBL/GenBank/DDBJ whole genome shotgun (WGS) entry which is preliminary data.</text>
</comment>
<evidence type="ECO:0000313" key="1">
    <source>
        <dbReference type="EMBL" id="TFK05300.1"/>
    </source>
</evidence>
<reference evidence="1 2" key="1">
    <citation type="submission" date="2019-04" db="EMBL/GenBank/DDBJ databases">
        <title>Draft genome of the big-headed turtle Platysternon megacephalum.</title>
        <authorList>
            <person name="Gong S."/>
        </authorList>
    </citation>
    <scope>NUCLEOTIDE SEQUENCE [LARGE SCALE GENOMIC DNA]</scope>
    <source>
        <strain evidence="1">DO16091913</strain>
        <tissue evidence="1">Muscle</tissue>
    </source>
</reference>
<accession>A0A4D9EFG1</accession>